<feature type="compositionally biased region" description="Low complexity" evidence="1">
    <location>
        <begin position="80"/>
        <end position="90"/>
    </location>
</feature>
<evidence type="ECO:0000313" key="5">
    <source>
        <dbReference type="EMBL" id="CAF1362293.1"/>
    </source>
</evidence>
<protein>
    <submittedName>
        <fullName evidence="6">Uncharacterized protein</fullName>
    </submittedName>
</protein>
<comment type="caution">
    <text evidence="6">The sequence shown here is derived from an EMBL/GenBank/DDBJ whole genome shotgun (WGS) entry which is preliminary data.</text>
</comment>
<dbReference type="EMBL" id="CAJOBD010007162">
    <property type="protein sequence ID" value="CAF4079727.1"/>
    <property type="molecule type" value="Genomic_DNA"/>
</dbReference>
<evidence type="ECO:0000313" key="6">
    <source>
        <dbReference type="EMBL" id="CAF1573319.1"/>
    </source>
</evidence>
<dbReference type="EMBL" id="CAJNOH010002565">
    <property type="protein sequence ID" value="CAF1299780.1"/>
    <property type="molecule type" value="Genomic_DNA"/>
</dbReference>
<dbReference type="Proteomes" id="UP000663882">
    <property type="component" value="Unassembled WGS sequence"/>
</dbReference>
<dbReference type="EMBL" id="CAJNOO010003128">
    <property type="protein sequence ID" value="CAF1319785.1"/>
    <property type="molecule type" value="Genomic_DNA"/>
</dbReference>
<dbReference type="Proteomes" id="UP000663854">
    <property type="component" value="Unassembled WGS sequence"/>
</dbReference>
<evidence type="ECO:0000313" key="9">
    <source>
        <dbReference type="Proteomes" id="UP000663870"/>
    </source>
</evidence>
<dbReference type="Proteomes" id="UP000663889">
    <property type="component" value="Unassembled WGS sequence"/>
</dbReference>
<evidence type="ECO:0000313" key="7">
    <source>
        <dbReference type="EMBL" id="CAF4072780.1"/>
    </source>
</evidence>
<sequence>MRKYFPERPIEVNPVVIIPPPQPPQYVSPEIEMEQHLSALEALASAAPGVVTAGMVARIRALGDQLGVAVQQQQPPPQPHVATQQQQPRQ</sequence>
<keyword evidence="9" id="KW-1185">Reference proteome</keyword>
<dbReference type="EMBL" id="CAJNOT010003070">
    <property type="protein sequence ID" value="CAF1362293.1"/>
    <property type="molecule type" value="Genomic_DNA"/>
</dbReference>
<dbReference type="EMBL" id="CAJNOU010002524">
    <property type="protein sequence ID" value="CAF1328537.1"/>
    <property type="molecule type" value="Genomic_DNA"/>
</dbReference>
<gene>
    <name evidence="7" type="ORF">FNK824_LOCUS29909</name>
    <name evidence="8" type="ORF">JBS370_LOCUS30632</name>
    <name evidence="6" type="ORF">JXQ802_LOCUS45423</name>
    <name evidence="2" type="ORF">PYM288_LOCUS29851</name>
    <name evidence="3" type="ORF">RFH988_LOCUS30694</name>
    <name evidence="4" type="ORF">SEV965_LOCUS27696</name>
    <name evidence="5" type="ORF">ZHD862_LOCUS31141</name>
</gene>
<evidence type="ECO:0000313" key="8">
    <source>
        <dbReference type="EMBL" id="CAF4079727.1"/>
    </source>
</evidence>
<accession>A0A815YPQ5</accession>
<evidence type="ECO:0000313" key="3">
    <source>
        <dbReference type="EMBL" id="CAF1319785.1"/>
    </source>
</evidence>
<feature type="region of interest" description="Disordered" evidence="1">
    <location>
        <begin position="68"/>
        <end position="90"/>
    </location>
</feature>
<dbReference type="Proteomes" id="UP000663836">
    <property type="component" value="Unassembled WGS sequence"/>
</dbReference>
<dbReference type="Proteomes" id="UP000663864">
    <property type="component" value="Unassembled WGS sequence"/>
</dbReference>
<name>A0A815YPQ5_9BILA</name>
<organism evidence="6 9">
    <name type="scientific">Rotaria sordida</name>
    <dbReference type="NCBI Taxonomy" id="392033"/>
    <lineage>
        <taxon>Eukaryota</taxon>
        <taxon>Metazoa</taxon>
        <taxon>Spiralia</taxon>
        <taxon>Gnathifera</taxon>
        <taxon>Rotifera</taxon>
        <taxon>Eurotatoria</taxon>
        <taxon>Bdelloidea</taxon>
        <taxon>Philodinida</taxon>
        <taxon>Philodinidae</taxon>
        <taxon>Rotaria</taxon>
    </lineage>
</organism>
<dbReference type="Proteomes" id="UP000663874">
    <property type="component" value="Unassembled WGS sequence"/>
</dbReference>
<evidence type="ECO:0000313" key="4">
    <source>
        <dbReference type="EMBL" id="CAF1328537.1"/>
    </source>
</evidence>
<reference evidence="6" key="1">
    <citation type="submission" date="2021-02" db="EMBL/GenBank/DDBJ databases">
        <authorList>
            <person name="Nowell W R."/>
        </authorList>
    </citation>
    <scope>NUCLEOTIDE SEQUENCE</scope>
</reference>
<dbReference type="EMBL" id="CAJNOL010003766">
    <property type="protein sequence ID" value="CAF1573319.1"/>
    <property type="molecule type" value="Genomic_DNA"/>
</dbReference>
<proteinExistence type="predicted"/>
<dbReference type="EMBL" id="CAJOBE010008905">
    <property type="protein sequence ID" value="CAF4072780.1"/>
    <property type="molecule type" value="Genomic_DNA"/>
</dbReference>
<dbReference type="Proteomes" id="UP000663870">
    <property type="component" value="Unassembled WGS sequence"/>
</dbReference>
<dbReference type="AlphaFoldDB" id="A0A815YPQ5"/>
<evidence type="ECO:0000256" key="1">
    <source>
        <dbReference type="SAM" id="MobiDB-lite"/>
    </source>
</evidence>
<evidence type="ECO:0000313" key="2">
    <source>
        <dbReference type="EMBL" id="CAF1299780.1"/>
    </source>
</evidence>